<accession>A0A0E0APT8</accession>
<organism evidence="5">
    <name type="scientific">Oryza glumipatula</name>
    <dbReference type="NCBI Taxonomy" id="40148"/>
    <lineage>
        <taxon>Eukaryota</taxon>
        <taxon>Viridiplantae</taxon>
        <taxon>Streptophyta</taxon>
        <taxon>Embryophyta</taxon>
        <taxon>Tracheophyta</taxon>
        <taxon>Spermatophyta</taxon>
        <taxon>Magnoliopsida</taxon>
        <taxon>Liliopsida</taxon>
        <taxon>Poales</taxon>
        <taxon>Poaceae</taxon>
        <taxon>BOP clade</taxon>
        <taxon>Oryzoideae</taxon>
        <taxon>Oryzeae</taxon>
        <taxon>Oryzinae</taxon>
        <taxon>Oryza</taxon>
    </lineage>
</organism>
<keyword evidence="2 4" id="KW-0472">Membrane</keyword>
<dbReference type="GO" id="GO:0005886">
    <property type="term" value="C:plasma membrane"/>
    <property type="evidence" value="ECO:0007669"/>
    <property type="project" value="TreeGrafter"/>
</dbReference>
<dbReference type="Gramene" id="OGLUM08G00230.1">
    <property type="protein sequence ID" value="OGLUM08G00230.1"/>
    <property type="gene ID" value="OGLUM08G00230"/>
</dbReference>
<dbReference type="EnsemblPlants" id="OGLUM08G00230.1">
    <property type="protein sequence ID" value="OGLUM08G00230.1"/>
    <property type="gene ID" value="OGLUM08G00230"/>
</dbReference>
<reference evidence="5" key="1">
    <citation type="submission" date="2015-04" db="UniProtKB">
        <authorList>
            <consortium name="EnsemblPlants"/>
        </authorList>
    </citation>
    <scope>IDENTIFICATION</scope>
</reference>
<dbReference type="STRING" id="40148.A0A0E0APT8"/>
<comment type="subcellular location">
    <subcellularLocation>
        <location evidence="1">Membrane</location>
    </subcellularLocation>
</comment>
<proteinExistence type="predicted"/>
<evidence type="ECO:0000313" key="5">
    <source>
        <dbReference type="EnsemblPlants" id="OGLUM08G00230.1"/>
    </source>
</evidence>
<sequence length="214" mass="23306">MGAGGEVRYSCRRSAVCGVASCVVAGMGCVLVVAMVVYLMFRPNLLHATAAGAELSTFSLALKEWTLSYNLSVGVDLTRHNARLALRYHSIAADAYYHDQRFAHALLPDFSQPASTNTTRITPSFQGRHQLLGGLAAAAFRREDTEGIYSIHVTMAAKTEIKLTPSAIIRLPGPNIKLDCPLRLRLHPSPSNATTTTNNHNPHHFHPTACHISY</sequence>
<keyword evidence="6" id="KW-1185">Reference proteome</keyword>
<dbReference type="eggNOG" id="ENOG502QUR9">
    <property type="taxonomic scope" value="Eukaryota"/>
</dbReference>
<dbReference type="InterPro" id="IPR044839">
    <property type="entry name" value="NDR1-like"/>
</dbReference>
<evidence type="ECO:0000313" key="6">
    <source>
        <dbReference type="Proteomes" id="UP000026961"/>
    </source>
</evidence>
<dbReference type="GO" id="GO:0009506">
    <property type="term" value="C:plasmodesma"/>
    <property type="evidence" value="ECO:0007669"/>
    <property type="project" value="TreeGrafter"/>
</dbReference>
<keyword evidence="4" id="KW-1133">Transmembrane helix</keyword>
<evidence type="ECO:0000256" key="2">
    <source>
        <dbReference type="ARBA" id="ARBA00023136"/>
    </source>
</evidence>
<dbReference type="GO" id="GO:0098542">
    <property type="term" value="P:defense response to other organism"/>
    <property type="evidence" value="ECO:0007669"/>
    <property type="project" value="InterPro"/>
</dbReference>
<feature type="region of interest" description="Disordered" evidence="3">
    <location>
        <begin position="192"/>
        <end position="214"/>
    </location>
</feature>
<evidence type="ECO:0000256" key="4">
    <source>
        <dbReference type="SAM" id="Phobius"/>
    </source>
</evidence>
<name>A0A0E0APT8_9ORYZ</name>
<dbReference type="Proteomes" id="UP000026961">
    <property type="component" value="Chromosome 8"/>
</dbReference>
<dbReference type="HOGENOM" id="CLU_051752_2_1_1"/>
<dbReference type="PANTHER" id="PTHR31415:SF21">
    <property type="entry name" value="OS08G0102551 PROTEIN"/>
    <property type="match status" value="1"/>
</dbReference>
<feature type="transmembrane region" description="Helical" evidence="4">
    <location>
        <begin position="15"/>
        <end position="41"/>
    </location>
</feature>
<dbReference type="AlphaFoldDB" id="A0A0E0APT8"/>
<reference evidence="5" key="2">
    <citation type="submission" date="2018-05" db="EMBL/GenBank/DDBJ databases">
        <title>OgluRS3 (Oryza glumaepatula Reference Sequence Version 3).</title>
        <authorList>
            <person name="Zhang J."/>
            <person name="Kudrna D."/>
            <person name="Lee S."/>
            <person name="Talag J."/>
            <person name="Welchert J."/>
            <person name="Wing R.A."/>
        </authorList>
    </citation>
    <scope>NUCLEOTIDE SEQUENCE [LARGE SCALE GENOMIC DNA]</scope>
</reference>
<dbReference type="PANTHER" id="PTHR31415">
    <property type="entry name" value="OS05G0367900 PROTEIN"/>
    <property type="match status" value="1"/>
</dbReference>
<evidence type="ECO:0008006" key="7">
    <source>
        <dbReference type="Google" id="ProtNLM"/>
    </source>
</evidence>
<protein>
    <recommendedName>
        <fullName evidence="7">Late embryogenesis abundant protein LEA-2 subgroup domain-containing protein</fullName>
    </recommendedName>
</protein>
<keyword evidence="4" id="KW-0812">Transmembrane</keyword>
<evidence type="ECO:0000256" key="3">
    <source>
        <dbReference type="SAM" id="MobiDB-lite"/>
    </source>
</evidence>
<evidence type="ECO:0000256" key="1">
    <source>
        <dbReference type="ARBA" id="ARBA00004370"/>
    </source>
</evidence>